<name>A0A5K1JW94_9APHY</name>
<keyword evidence="1" id="KW-0812">Transmembrane</keyword>
<evidence type="ECO:0000313" key="2">
    <source>
        <dbReference type="EMBL" id="VWO96267.1"/>
    </source>
</evidence>
<keyword evidence="1" id="KW-0472">Membrane</keyword>
<dbReference type="AlphaFoldDB" id="A0A5K1JW94"/>
<evidence type="ECO:0000256" key="1">
    <source>
        <dbReference type="SAM" id="Phobius"/>
    </source>
</evidence>
<dbReference type="GO" id="GO:0016874">
    <property type="term" value="F:ligase activity"/>
    <property type="evidence" value="ECO:0007669"/>
    <property type="project" value="UniProtKB-KW"/>
</dbReference>
<gene>
    <name evidence="2" type="primary">Q96VB5</name>
</gene>
<sequence>MLINEPISSARHHLHLSRLLCAARDAFPPVFEATPYNFIKTRGFKHYPKLIIEYRGFPPPEERLYSVMIGGIALVLGTFWLGRTGQYANINWIVPATVLIGHHNKRLGTQA</sequence>
<protein>
    <submittedName>
        <fullName evidence="2">Acyl-CoA ligase AFT1-1 )</fullName>
        <ecNumber evidence="2">6.2.1.-</ecNumber>
    </submittedName>
</protein>
<dbReference type="EMBL" id="LR725496">
    <property type="protein sequence ID" value="VWO96267.1"/>
    <property type="molecule type" value="Genomic_DNA"/>
</dbReference>
<dbReference type="EC" id="6.2.1.-" evidence="2"/>
<proteinExistence type="predicted"/>
<accession>A0A5K1JW94</accession>
<keyword evidence="2" id="KW-0436">Ligase</keyword>
<reference evidence="2" key="1">
    <citation type="submission" date="2019-10" db="EMBL/GenBank/DDBJ databases">
        <authorList>
            <person name="Nor Muhammad N."/>
        </authorList>
    </citation>
    <scope>NUCLEOTIDE SEQUENCE</scope>
</reference>
<feature type="transmembrane region" description="Helical" evidence="1">
    <location>
        <begin position="64"/>
        <end position="82"/>
    </location>
</feature>
<organism evidence="2">
    <name type="scientific">Ganoderma boninense</name>
    <dbReference type="NCBI Taxonomy" id="34458"/>
    <lineage>
        <taxon>Eukaryota</taxon>
        <taxon>Fungi</taxon>
        <taxon>Dikarya</taxon>
        <taxon>Basidiomycota</taxon>
        <taxon>Agaricomycotina</taxon>
        <taxon>Agaricomycetes</taxon>
        <taxon>Polyporales</taxon>
        <taxon>Polyporaceae</taxon>
        <taxon>Ganoderma</taxon>
    </lineage>
</organism>
<keyword evidence="1" id="KW-1133">Transmembrane helix</keyword>